<reference evidence="13 14" key="1">
    <citation type="submission" date="2019-07" db="EMBL/GenBank/DDBJ databases">
        <authorList>
            <person name="Park M."/>
        </authorList>
    </citation>
    <scope>NUCLEOTIDE SEQUENCE [LARGE SCALE GENOMIC DNA]</scope>
    <source>
        <strain evidence="13 14">KCTC32445</strain>
    </source>
</reference>
<evidence type="ECO:0000256" key="9">
    <source>
        <dbReference type="ARBA" id="ARBA00030407"/>
    </source>
</evidence>
<dbReference type="GO" id="GO:0030366">
    <property type="term" value="F:molybdopterin synthase activity"/>
    <property type="evidence" value="ECO:0007669"/>
    <property type="project" value="UniProtKB-EC"/>
</dbReference>
<sequence length="147" mass="15773">MKKVAITADPIRTSQALDLLEHLGGGALASFTGIARADLGVVALELEHYPGMTERNLDALADEAMARWSLLGCVVIHRVGKIAVGEQVVIVATAAGHRAEALDACAFLIDRLKTDAAFWKKEHLGDGSALWVEAKGTDDARADKWRE</sequence>
<comment type="subunit">
    <text evidence="7">Heterotetramer of 2 MoaD subunits and 2 MoaE subunits. Also stable as homodimer. The enzyme changes between these two forms during catalysis.</text>
</comment>
<dbReference type="PANTHER" id="PTHR23404">
    <property type="entry name" value="MOLYBDOPTERIN SYNTHASE RELATED"/>
    <property type="match status" value="1"/>
</dbReference>
<evidence type="ECO:0000256" key="8">
    <source>
        <dbReference type="ARBA" id="ARBA00029745"/>
    </source>
</evidence>
<dbReference type="Pfam" id="PF02391">
    <property type="entry name" value="MoaE"/>
    <property type="match status" value="1"/>
</dbReference>
<proteinExistence type="inferred from homology"/>
<dbReference type="RefSeq" id="WP_143776469.1">
    <property type="nucleotide sequence ID" value="NZ_VKKU01000002.1"/>
</dbReference>
<name>A0A553W9A1_9SPHN</name>
<evidence type="ECO:0000256" key="11">
    <source>
        <dbReference type="ARBA" id="ARBA00032474"/>
    </source>
</evidence>
<evidence type="ECO:0000256" key="7">
    <source>
        <dbReference type="ARBA" id="ARBA00026066"/>
    </source>
</evidence>
<comment type="similarity">
    <text evidence="2">Belongs to the MoaE family.</text>
</comment>
<evidence type="ECO:0000313" key="14">
    <source>
        <dbReference type="Proteomes" id="UP000320160"/>
    </source>
</evidence>
<dbReference type="Proteomes" id="UP000320160">
    <property type="component" value="Unassembled WGS sequence"/>
</dbReference>
<dbReference type="UniPathway" id="UPA00344"/>
<dbReference type="InterPro" id="IPR036563">
    <property type="entry name" value="MoaE_sf"/>
</dbReference>
<comment type="function">
    <text evidence="6">Converts molybdopterin precursor Z into molybdopterin. This requires the incorporation of two sulfur atoms into precursor Z to generate a dithiolene group. The sulfur is provided by MoaD.</text>
</comment>
<dbReference type="EMBL" id="VKKU01000002">
    <property type="protein sequence ID" value="TSB01274.1"/>
    <property type="molecule type" value="Genomic_DNA"/>
</dbReference>
<evidence type="ECO:0000256" key="4">
    <source>
        <dbReference type="ARBA" id="ARBA00013858"/>
    </source>
</evidence>
<protein>
    <recommendedName>
        <fullName evidence="4">Molybdopterin synthase catalytic subunit</fullName>
        <ecNumber evidence="3">2.8.1.12</ecNumber>
    </recommendedName>
    <alternativeName>
        <fullName evidence="10">MPT synthase subunit 2</fullName>
    </alternativeName>
    <alternativeName>
        <fullName evidence="8">Molybdenum cofactor biosynthesis protein E</fullName>
    </alternativeName>
    <alternativeName>
        <fullName evidence="9">Molybdopterin-converting factor large subunit</fullName>
    </alternativeName>
    <alternativeName>
        <fullName evidence="11">Molybdopterin-converting factor subunit 2</fullName>
    </alternativeName>
</protein>
<keyword evidence="14" id="KW-1185">Reference proteome</keyword>
<evidence type="ECO:0000256" key="1">
    <source>
        <dbReference type="ARBA" id="ARBA00005046"/>
    </source>
</evidence>
<comment type="catalytic activity">
    <reaction evidence="12">
        <text>2 [molybdopterin-synthase sulfur-carrier protein]-C-terminal-Gly-aminoethanethioate + cyclic pyranopterin phosphate + H2O = molybdopterin + 2 [molybdopterin-synthase sulfur-carrier protein]-C-terminal Gly-Gly + 2 H(+)</text>
        <dbReference type="Rhea" id="RHEA:26333"/>
        <dbReference type="Rhea" id="RHEA-COMP:12202"/>
        <dbReference type="Rhea" id="RHEA-COMP:19907"/>
        <dbReference type="ChEBI" id="CHEBI:15377"/>
        <dbReference type="ChEBI" id="CHEBI:15378"/>
        <dbReference type="ChEBI" id="CHEBI:58698"/>
        <dbReference type="ChEBI" id="CHEBI:59648"/>
        <dbReference type="ChEBI" id="CHEBI:90778"/>
        <dbReference type="ChEBI" id="CHEBI:232372"/>
        <dbReference type="EC" id="2.8.1.12"/>
    </reaction>
</comment>
<evidence type="ECO:0000256" key="3">
    <source>
        <dbReference type="ARBA" id="ARBA00011950"/>
    </source>
</evidence>
<comment type="pathway">
    <text evidence="1">Cofactor biosynthesis; molybdopterin biosynthesis.</text>
</comment>
<accession>A0A553W9A1</accession>
<dbReference type="InterPro" id="IPR003448">
    <property type="entry name" value="Mopterin_biosynth_MoaE"/>
</dbReference>
<evidence type="ECO:0000256" key="2">
    <source>
        <dbReference type="ARBA" id="ARBA00005426"/>
    </source>
</evidence>
<evidence type="ECO:0000256" key="5">
    <source>
        <dbReference type="ARBA" id="ARBA00023150"/>
    </source>
</evidence>
<dbReference type="Gene3D" id="3.90.1170.40">
    <property type="entry name" value="Molybdopterin biosynthesis MoaE subunit"/>
    <property type="match status" value="1"/>
</dbReference>
<dbReference type="CDD" id="cd00756">
    <property type="entry name" value="MoaE"/>
    <property type="match status" value="1"/>
</dbReference>
<organism evidence="13 14">
    <name type="scientific">Sphingorhabdus contaminans</name>
    <dbReference type="NCBI Taxonomy" id="1343899"/>
    <lineage>
        <taxon>Bacteria</taxon>
        <taxon>Pseudomonadati</taxon>
        <taxon>Pseudomonadota</taxon>
        <taxon>Alphaproteobacteria</taxon>
        <taxon>Sphingomonadales</taxon>
        <taxon>Sphingomonadaceae</taxon>
        <taxon>Sphingorhabdus</taxon>
    </lineage>
</organism>
<keyword evidence="5" id="KW-0501">Molybdenum cofactor biosynthesis</keyword>
<gene>
    <name evidence="13" type="ORF">FOM92_08620</name>
</gene>
<dbReference type="AlphaFoldDB" id="A0A553W9A1"/>
<evidence type="ECO:0000256" key="12">
    <source>
        <dbReference type="ARBA" id="ARBA00049878"/>
    </source>
</evidence>
<evidence type="ECO:0000256" key="6">
    <source>
        <dbReference type="ARBA" id="ARBA00025448"/>
    </source>
</evidence>
<dbReference type="EC" id="2.8.1.12" evidence="3"/>
<comment type="caution">
    <text evidence="13">The sequence shown here is derived from an EMBL/GenBank/DDBJ whole genome shotgun (WGS) entry which is preliminary data.</text>
</comment>
<dbReference type="GO" id="GO:0006777">
    <property type="term" value="P:Mo-molybdopterin cofactor biosynthetic process"/>
    <property type="evidence" value="ECO:0007669"/>
    <property type="project" value="UniProtKB-KW"/>
</dbReference>
<dbReference type="SUPFAM" id="SSF54690">
    <property type="entry name" value="Molybdopterin synthase subunit MoaE"/>
    <property type="match status" value="1"/>
</dbReference>
<evidence type="ECO:0000256" key="10">
    <source>
        <dbReference type="ARBA" id="ARBA00030781"/>
    </source>
</evidence>
<evidence type="ECO:0000313" key="13">
    <source>
        <dbReference type="EMBL" id="TSB01274.1"/>
    </source>
</evidence>
<dbReference type="OrthoDB" id="9803224at2"/>